<evidence type="ECO:0000313" key="2">
    <source>
        <dbReference type="EMBL" id="MFC3120887.1"/>
    </source>
</evidence>
<feature type="chain" id="PRO_5045612707" evidence="1">
    <location>
        <begin position="21"/>
        <end position="135"/>
    </location>
</feature>
<protein>
    <submittedName>
        <fullName evidence="2">DUF3019 domain-containing protein</fullName>
    </submittedName>
</protein>
<sequence length="135" mass="15633">MYFKYFSFILLLLVSAASNADNSDLTLSAHGLEIKPNKCVALNEGRACYTEVSISWHTETADEYCLIQINSLAEEKQFGCWFARKNGTITIDLALEHSVDFQLVRKNNQEVLASTTFQVSWLYESRPRKRRWRLF</sequence>
<dbReference type="InterPro" id="IPR021559">
    <property type="entry name" value="DUF3019"/>
</dbReference>
<evidence type="ECO:0000313" key="3">
    <source>
        <dbReference type="Proteomes" id="UP001595478"/>
    </source>
</evidence>
<keyword evidence="1" id="KW-0732">Signal</keyword>
<feature type="signal peptide" evidence="1">
    <location>
        <begin position="1"/>
        <end position="20"/>
    </location>
</feature>
<proteinExistence type="predicted"/>
<organism evidence="2 3">
    <name type="scientific">Agaribacter flavus</name>
    <dbReference type="NCBI Taxonomy" id="1902781"/>
    <lineage>
        <taxon>Bacteria</taxon>
        <taxon>Pseudomonadati</taxon>
        <taxon>Pseudomonadota</taxon>
        <taxon>Gammaproteobacteria</taxon>
        <taxon>Alteromonadales</taxon>
        <taxon>Alteromonadaceae</taxon>
        <taxon>Agaribacter</taxon>
    </lineage>
</organism>
<comment type="caution">
    <text evidence="2">The sequence shown here is derived from an EMBL/GenBank/DDBJ whole genome shotgun (WGS) entry which is preliminary data.</text>
</comment>
<evidence type="ECO:0000256" key="1">
    <source>
        <dbReference type="SAM" id="SignalP"/>
    </source>
</evidence>
<accession>A0ABV7FKQ1</accession>
<dbReference type="RefSeq" id="WP_376919029.1">
    <property type="nucleotide sequence ID" value="NZ_JBHRSW010000006.1"/>
</dbReference>
<keyword evidence="3" id="KW-1185">Reference proteome</keyword>
<gene>
    <name evidence="2" type="ORF">ACFOHL_04605</name>
</gene>
<dbReference type="Proteomes" id="UP001595478">
    <property type="component" value="Unassembled WGS sequence"/>
</dbReference>
<dbReference type="EMBL" id="JBHRSW010000006">
    <property type="protein sequence ID" value="MFC3120887.1"/>
    <property type="molecule type" value="Genomic_DNA"/>
</dbReference>
<dbReference type="Pfam" id="PF11456">
    <property type="entry name" value="DUF3019"/>
    <property type="match status" value="1"/>
</dbReference>
<name>A0ABV7FKQ1_9ALTE</name>
<reference evidence="3" key="1">
    <citation type="journal article" date="2019" name="Int. J. Syst. Evol. Microbiol.">
        <title>The Global Catalogue of Microorganisms (GCM) 10K type strain sequencing project: providing services to taxonomists for standard genome sequencing and annotation.</title>
        <authorList>
            <consortium name="The Broad Institute Genomics Platform"/>
            <consortium name="The Broad Institute Genome Sequencing Center for Infectious Disease"/>
            <person name="Wu L."/>
            <person name="Ma J."/>
        </authorList>
    </citation>
    <scope>NUCLEOTIDE SEQUENCE [LARGE SCALE GENOMIC DNA]</scope>
    <source>
        <strain evidence="3">KCTC 52473</strain>
    </source>
</reference>